<keyword evidence="7" id="KW-1185">Reference proteome</keyword>
<keyword evidence="2" id="KW-0813">Transport</keyword>
<evidence type="ECO:0000256" key="4">
    <source>
        <dbReference type="ARBA" id="ARBA00022840"/>
    </source>
</evidence>
<evidence type="ECO:0000313" key="6">
    <source>
        <dbReference type="EMBL" id="ABL78872.1"/>
    </source>
</evidence>
<evidence type="ECO:0000313" key="7">
    <source>
        <dbReference type="Proteomes" id="UP000000641"/>
    </source>
</evidence>
<dbReference type="STRING" id="368408.Tpen_1475"/>
<evidence type="ECO:0000256" key="1">
    <source>
        <dbReference type="ARBA" id="ARBA00005417"/>
    </source>
</evidence>
<dbReference type="HOGENOM" id="CLU_000604_1_2_2"/>
<dbReference type="Pfam" id="PF00005">
    <property type="entry name" value="ABC_tran"/>
    <property type="match status" value="1"/>
</dbReference>
<dbReference type="EnsemblBacteria" id="ABL78872">
    <property type="protein sequence ID" value="ABL78872"/>
    <property type="gene ID" value="Tpen_1475"/>
</dbReference>
<dbReference type="InterPro" id="IPR050763">
    <property type="entry name" value="ABC_transporter_ATP-binding"/>
</dbReference>
<dbReference type="InterPro" id="IPR003593">
    <property type="entry name" value="AAA+_ATPase"/>
</dbReference>
<reference evidence="7" key="1">
    <citation type="journal article" date="2008" name="J. Bacteriol.">
        <title>Genome sequence of Thermofilum pendens reveals an exceptional loss of biosynthetic pathways without genome reduction.</title>
        <authorList>
            <person name="Anderson I."/>
            <person name="Rodriguez J."/>
            <person name="Susanti D."/>
            <person name="Porat I."/>
            <person name="Reich C."/>
            <person name="Ulrich L.E."/>
            <person name="Elkins J.G."/>
            <person name="Mavromatis K."/>
            <person name="Lykidis A."/>
            <person name="Kim E."/>
            <person name="Thompson L.S."/>
            <person name="Nolan M."/>
            <person name="Land M."/>
            <person name="Copeland A."/>
            <person name="Lapidus A."/>
            <person name="Lucas S."/>
            <person name="Detter C."/>
            <person name="Zhulin I.B."/>
            <person name="Olsen G.J."/>
            <person name="Whitman W."/>
            <person name="Mukhopadhyay B."/>
            <person name="Bristow J."/>
            <person name="Kyrpides N."/>
        </authorList>
    </citation>
    <scope>NUCLEOTIDE SEQUENCE [LARGE SCALE GENOMIC DNA]</scope>
    <source>
        <strain evidence="7">DSM 2475 / Hrk 5</strain>
    </source>
</reference>
<dbReference type="GeneID" id="4601576"/>
<dbReference type="Gene3D" id="3.40.50.300">
    <property type="entry name" value="P-loop containing nucleotide triphosphate hydrolases"/>
    <property type="match status" value="1"/>
</dbReference>
<dbReference type="SMART" id="SM00382">
    <property type="entry name" value="AAA"/>
    <property type="match status" value="1"/>
</dbReference>
<dbReference type="GO" id="GO:0005524">
    <property type="term" value="F:ATP binding"/>
    <property type="evidence" value="ECO:0007669"/>
    <property type="project" value="UniProtKB-KW"/>
</dbReference>
<dbReference type="OrthoDB" id="87732at2157"/>
<name>A1S092_THEPD</name>
<dbReference type="InterPro" id="IPR027417">
    <property type="entry name" value="P-loop_NTPase"/>
</dbReference>
<dbReference type="EMBL" id="CP000505">
    <property type="protein sequence ID" value="ABL78872.1"/>
    <property type="molecule type" value="Genomic_DNA"/>
</dbReference>
<dbReference type="Proteomes" id="UP000000641">
    <property type="component" value="Chromosome"/>
</dbReference>
<gene>
    <name evidence="6" type="ordered locus">Tpen_1475</name>
</gene>
<evidence type="ECO:0000256" key="3">
    <source>
        <dbReference type="ARBA" id="ARBA00022741"/>
    </source>
</evidence>
<dbReference type="eggNOG" id="arCOG00194">
    <property type="taxonomic scope" value="Archaea"/>
</dbReference>
<protein>
    <submittedName>
        <fullName evidence="6">ABC transporter related</fullName>
    </submittedName>
</protein>
<evidence type="ECO:0000256" key="2">
    <source>
        <dbReference type="ARBA" id="ARBA00022448"/>
    </source>
</evidence>
<keyword evidence="4" id="KW-0067">ATP-binding</keyword>
<evidence type="ECO:0000259" key="5">
    <source>
        <dbReference type="PROSITE" id="PS50893"/>
    </source>
</evidence>
<dbReference type="PANTHER" id="PTHR42711">
    <property type="entry name" value="ABC TRANSPORTER ATP-BINDING PROTEIN"/>
    <property type="match status" value="1"/>
</dbReference>
<accession>A1S092</accession>
<comment type="similarity">
    <text evidence="1">Belongs to the ABC transporter superfamily.</text>
</comment>
<sequence>MNALEAEGLVKRFGNVEALRGVSLEARKGELLVLAGPNGAGKTTTVRIFTTNLRPDAGEARVLGYDVVREYREVRRRIAYIPQGFEPFWEHTPEEYVTAVLMMRGWSFWEARAQAKRWLDALGLSDARRPIRVLSGGQVRRAVVAAVLATEAEVLFLDEPTEGLDVEVRREVWRALRERLRDGSSILMTTHDMGEAEVVADRVALINSGVVLCQESPRALVEKVPYRYRAVVKKGSPLPADAVDLGDRAIVYFRSRSELGEFVSSLSDPGLLVSAGSVGLEDAYLFLLRGGGR</sequence>
<dbReference type="InterPro" id="IPR003439">
    <property type="entry name" value="ABC_transporter-like_ATP-bd"/>
</dbReference>
<organism evidence="6 7">
    <name type="scientific">Thermofilum pendens (strain DSM 2475 / Hrk 5)</name>
    <dbReference type="NCBI Taxonomy" id="368408"/>
    <lineage>
        <taxon>Archaea</taxon>
        <taxon>Thermoproteota</taxon>
        <taxon>Thermoprotei</taxon>
        <taxon>Thermofilales</taxon>
        <taxon>Thermofilaceae</taxon>
        <taxon>Thermofilum</taxon>
    </lineage>
</organism>
<dbReference type="GO" id="GO:0016887">
    <property type="term" value="F:ATP hydrolysis activity"/>
    <property type="evidence" value="ECO:0007669"/>
    <property type="project" value="InterPro"/>
</dbReference>
<dbReference type="CDD" id="cd03230">
    <property type="entry name" value="ABC_DR_subfamily_A"/>
    <property type="match status" value="1"/>
</dbReference>
<dbReference type="PROSITE" id="PS50893">
    <property type="entry name" value="ABC_TRANSPORTER_2"/>
    <property type="match status" value="1"/>
</dbReference>
<dbReference type="SUPFAM" id="SSF52540">
    <property type="entry name" value="P-loop containing nucleoside triphosphate hydrolases"/>
    <property type="match status" value="1"/>
</dbReference>
<keyword evidence="3" id="KW-0547">Nucleotide-binding</keyword>
<dbReference type="RefSeq" id="WP_011753137.1">
    <property type="nucleotide sequence ID" value="NC_008698.1"/>
</dbReference>
<dbReference type="AlphaFoldDB" id="A1S092"/>
<feature type="domain" description="ABC transporter" evidence="5">
    <location>
        <begin position="4"/>
        <end position="233"/>
    </location>
</feature>
<proteinExistence type="inferred from homology"/>
<dbReference type="KEGG" id="tpe:Tpen_1475"/>
<dbReference type="PANTHER" id="PTHR42711:SF5">
    <property type="entry name" value="ABC TRANSPORTER ATP-BINDING PROTEIN NATA"/>
    <property type="match status" value="1"/>
</dbReference>